<evidence type="ECO:0000313" key="3">
    <source>
        <dbReference type="RefSeq" id="XP_041430881.1"/>
    </source>
</evidence>
<feature type="region of interest" description="Disordered" evidence="1">
    <location>
        <begin position="184"/>
        <end position="284"/>
    </location>
</feature>
<feature type="compositionally biased region" description="Basic and acidic residues" evidence="1">
    <location>
        <begin position="198"/>
        <end position="209"/>
    </location>
</feature>
<feature type="compositionally biased region" description="Polar residues" evidence="1">
    <location>
        <begin position="264"/>
        <end position="284"/>
    </location>
</feature>
<sequence>MMSQLGSYSQDATTFAYTEADAIRILGEEQSNHSFLTEPTGDNLTRELEKEKRRLTGLELHSITLKEYYKLRRIPRGLRVNLRPTIFNDNTDFAKRYEQIVNKCSFDILLLNIEYLQNAIPEVMSRIKAIELQLKNALRSDEYKEMLTRTDEAIAKHRRLVEERKRTKFHRDAEDYRTGNIYQWNAASTGGTQRNRRRDAPRDHMDHIQRKQQQGKKQQRWKTPDERTPDTATESSSSSCFLDYSPPRHVEGKKGAGGTKHQKTFATETRQQPPRTVRNSQKRP</sequence>
<protein>
    <submittedName>
        <fullName evidence="3">Uncharacterized protein LOC121397712</fullName>
    </submittedName>
</protein>
<feature type="compositionally biased region" description="Polar residues" evidence="1">
    <location>
        <begin position="230"/>
        <end position="240"/>
    </location>
</feature>
<organism evidence="2 3">
    <name type="scientific">Xenopus laevis</name>
    <name type="common">African clawed frog</name>
    <dbReference type="NCBI Taxonomy" id="8355"/>
    <lineage>
        <taxon>Eukaryota</taxon>
        <taxon>Metazoa</taxon>
        <taxon>Chordata</taxon>
        <taxon>Craniata</taxon>
        <taxon>Vertebrata</taxon>
        <taxon>Euteleostomi</taxon>
        <taxon>Amphibia</taxon>
        <taxon>Batrachia</taxon>
        <taxon>Anura</taxon>
        <taxon>Pipoidea</taxon>
        <taxon>Pipidae</taxon>
        <taxon>Xenopodinae</taxon>
        <taxon>Xenopus</taxon>
        <taxon>Xenopus</taxon>
    </lineage>
</organism>
<dbReference type="OrthoDB" id="9908609at2759"/>
<gene>
    <name evidence="3" type="primary">LOC121397712</name>
</gene>
<evidence type="ECO:0000256" key="1">
    <source>
        <dbReference type="SAM" id="MobiDB-lite"/>
    </source>
</evidence>
<reference evidence="3" key="1">
    <citation type="submission" date="2025-08" db="UniProtKB">
        <authorList>
            <consortium name="RefSeq"/>
        </authorList>
    </citation>
    <scope>IDENTIFICATION</scope>
    <source>
        <strain evidence="3">J_2021</strain>
        <tissue evidence="3">Erythrocytes</tissue>
    </source>
</reference>
<keyword evidence="2" id="KW-1185">Reference proteome</keyword>
<name>A0A8J1LNZ4_XENLA</name>
<dbReference type="GeneID" id="121397712"/>
<dbReference type="RefSeq" id="XP_041430881.1">
    <property type="nucleotide sequence ID" value="XM_041574947.1"/>
</dbReference>
<evidence type="ECO:0000313" key="2">
    <source>
        <dbReference type="Proteomes" id="UP000186698"/>
    </source>
</evidence>
<dbReference type="KEGG" id="xla:121397712"/>
<proteinExistence type="predicted"/>
<dbReference type="Proteomes" id="UP000186698">
    <property type="component" value="Chromosome 8S"/>
</dbReference>
<accession>A0A8J1LNZ4</accession>
<dbReference type="AlphaFoldDB" id="A0A8J1LNZ4"/>
<feature type="compositionally biased region" description="Polar residues" evidence="1">
    <location>
        <begin position="184"/>
        <end position="193"/>
    </location>
</feature>